<dbReference type="AlphaFoldDB" id="A0A8J3N202"/>
<evidence type="ECO:0000256" key="2">
    <source>
        <dbReference type="ARBA" id="ARBA00022801"/>
    </source>
</evidence>
<dbReference type="GO" id="GO:0006508">
    <property type="term" value="P:proteolysis"/>
    <property type="evidence" value="ECO:0007669"/>
    <property type="project" value="UniProtKB-KW"/>
</dbReference>
<dbReference type="Proteomes" id="UP000597444">
    <property type="component" value="Unassembled WGS sequence"/>
</dbReference>
<dbReference type="RefSeq" id="WP_220205549.1">
    <property type="nucleotide sequence ID" value="NZ_BNJK01000001.1"/>
</dbReference>
<evidence type="ECO:0000256" key="4">
    <source>
        <dbReference type="SAM" id="SignalP"/>
    </source>
</evidence>
<evidence type="ECO:0000313" key="7">
    <source>
        <dbReference type="Proteomes" id="UP000597444"/>
    </source>
</evidence>
<feature type="chain" id="PRO_5035236287" description="Peptidase S53 domain-containing protein" evidence="4">
    <location>
        <begin position="27"/>
        <end position="400"/>
    </location>
</feature>
<reference evidence="6" key="1">
    <citation type="submission" date="2020-10" db="EMBL/GenBank/DDBJ databases">
        <title>Taxonomic study of unclassified bacteria belonging to the class Ktedonobacteria.</title>
        <authorList>
            <person name="Yabe S."/>
            <person name="Wang C.M."/>
            <person name="Zheng Y."/>
            <person name="Sakai Y."/>
            <person name="Cavaletti L."/>
            <person name="Monciardini P."/>
            <person name="Donadio S."/>
        </authorList>
    </citation>
    <scope>NUCLEOTIDE SEQUENCE</scope>
    <source>
        <strain evidence="6">ID150040</strain>
    </source>
</reference>
<feature type="domain" description="Peptidase S53" evidence="5">
    <location>
        <begin position="63"/>
        <end position="398"/>
    </location>
</feature>
<protein>
    <recommendedName>
        <fullName evidence="5">Peptidase S53 domain-containing protein</fullName>
    </recommendedName>
</protein>
<keyword evidence="2" id="KW-0378">Hydrolase</keyword>
<dbReference type="PANTHER" id="PTHR14218">
    <property type="entry name" value="PROTEASE S8 TRIPEPTIDYL PEPTIDASE I CLN2"/>
    <property type="match status" value="1"/>
</dbReference>
<dbReference type="GO" id="GO:0008240">
    <property type="term" value="F:tripeptidyl-peptidase activity"/>
    <property type="evidence" value="ECO:0007669"/>
    <property type="project" value="TreeGrafter"/>
</dbReference>
<gene>
    <name evidence="6" type="ORF">KSF_048850</name>
</gene>
<dbReference type="InterPro" id="IPR023828">
    <property type="entry name" value="Peptidase_S8_Ser-AS"/>
</dbReference>
<keyword evidence="3" id="KW-0720">Serine protease</keyword>
<keyword evidence="7" id="KW-1185">Reference proteome</keyword>
<dbReference type="CDD" id="cd04056">
    <property type="entry name" value="Peptidases_S53"/>
    <property type="match status" value="1"/>
</dbReference>
<dbReference type="GO" id="GO:0004252">
    <property type="term" value="F:serine-type endopeptidase activity"/>
    <property type="evidence" value="ECO:0007669"/>
    <property type="project" value="InterPro"/>
</dbReference>
<sequence length="400" mass="41696">MRKITASVLVVVALLALGGSALVAFAKGPAVTTPSHSTTTSSAKPRWHTYWKMERFMPQINGGFTPAQLQKAYGMNTLQNKGAGVTIAIVDAFGNPNVQADLNKYSATFGLPTTTVKTVYPQGKPATFNQGWALETNLDVQMAHALAPNAKIVVEAAISPTIANLMAAVQDAYTNQGANIVSMSFGGAEFTNEISAQADGIFLTGHKRGVSFTASSGDLGNGAQYPASSPFVTAVGGTSLFTQPDGTYVRETAWNGSGGGLSQFEARSAYQRAFNNHTKRGVPDVAMVADPNTGVVVYDSFGMEGEKGFFILGGTSASAPLFAAVLAVANQQRDVDLKNTNTALYNVADTHYATDFHDVKTGSNGTCGTICQAHSGYDFVTGLGSPVGSQLVSHLAQAAA</sequence>
<dbReference type="InterPro" id="IPR036852">
    <property type="entry name" value="Peptidase_S8/S53_dom_sf"/>
</dbReference>
<evidence type="ECO:0000313" key="6">
    <source>
        <dbReference type="EMBL" id="GHO94837.1"/>
    </source>
</evidence>
<proteinExistence type="predicted"/>
<dbReference type="SUPFAM" id="SSF52743">
    <property type="entry name" value="Subtilisin-like"/>
    <property type="match status" value="1"/>
</dbReference>
<evidence type="ECO:0000259" key="5">
    <source>
        <dbReference type="PROSITE" id="PS51695"/>
    </source>
</evidence>
<dbReference type="Gene3D" id="3.40.50.200">
    <property type="entry name" value="Peptidase S8/S53 domain"/>
    <property type="match status" value="1"/>
</dbReference>
<dbReference type="PANTHER" id="PTHR14218:SF15">
    <property type="entry name" value="TRIPEPTIDYL-PEPTIDASE 1"/>
    <property type="match status" value="1"/>
</dbReference>
<evidence type="ECO:0000256" key="1">
    <source>
        <dbReference type="ARBA" id="ARBA00022670"/>
    </source>
</evidence>
<keyword evidence="1" id="KW-0645">Protease</keyword>
<keyword evidence="4" id="KW-0732">Signal</keyword>
<dbReference type="Pfam" id="PF00082">
    <property type="entry name" value="Peptidase_S8"/>
    <property type="match status" value="1"/>
</dbReference>
<dbReference type="InterPro" id="IPR050819">
    <property type="entry name" value="Tripeptidyl-peptidase_I"/>
</dbReference>
<dbReference type="EMBL" id="BNJK01000001">
    <property type="protein sequence ID" value="GHO94837.1"/>
    <property type="molecule type" value="Genomic_DNA"/>
</dbReference>
<feature type="signal peptide" evidence="4">
    <location>
        <begin position="1"/>
        <end position="26"/>
    </location>
</feature>
<dbReference type="InterPro" id="IPR000209">
    <property type="entry name" value="Peptidase_S8/S53_dom"/>
</dbReference>
<dbReference type="InterPro" id="IPR030400">
    <property type="entry name" value="Sedolisin_dom"/>
</dbReference>
<comment type="caution">
    <text evidence="6">The sequence shown here is derived from an EMBL/GenBank/DDBJ whole genome shotgun (WGS) entry which is preliminary data.</text>
</comment>
<evidence type="ECO:0000256" key="3">
    <source>
        <dbReference type="ARBA" id="ARBA00022825"/>
    </source>
</evidence>
<dbReference type="PROSITE" id="PS51695">
    <property type="entry name" value="SEDOLISIN"/>
    <property type="match status" value="1"/>
</dbReference>
<name>A0A8J3N202_9CHLR</name>
<accession>A0A8J3N202</accession>
<organism evidence="6 7">
    <name type="scientific">Reticulibacter mediterranei</name>
    <dbReference type="NCBI Taxonomy" id="2778369"/>
    <lineage>
        <taxon>Bacteria</taxon>
        <taxon>Bacillati</taxon>
        <taxon>Chloroflexota</taxon>
        <taxon>Ktedonobacteria</taxon>
        <taxon>Ktedonobacterales</taxon>
        <taxon>Reticulibacteraceae</taxon>
        <taxon>Reticulibacter</taxon>
    </lineage>
</organism>
<dbReference type="PROSITE" id="PS00138">
    <property type="entry name" value="SUBTILASE_SER"/>
    <property type="match status" value="1"/>
</dbReference>